<keyword evidence="7" id="KW-0648">Protein biosynthesis</keyword>
<accession>A0A1R2B7F3</accession>
<sequence length="481" mass="54414">MEKTQRVHEFLCRTRDSIRVIRGLSQQENIVFASACFVCLFSKCGSKLAIVDLHGVKVLKSSDFTELMSVRRSNVQLLHFSECAKYLVSWEKPQEEAPNLIIWDTTTGVPIYSLVQKKFMKEYWPTVIFNADSTRFYVKGGSDLCVYRIPEPQPLLIFNQIRVTSFFTSPKTNTVIIYTGDSKGEGSKISICTETAAGLEKTTELGIIYVQEIKVLWNKDARRALIWCQTDVDTTGRSYYGEHSLYIYTPEPKLKQVKTTEGPIHDVQWNPVDNEFIVISGFMPATTNFFNLNGNKKSEVAKHHRNTIKWNRFGTLVLIAGFGNLHGEIDIYDKETMNMIGHCRASSTVYCEWGPCGKVFIAATLCPRMRVDNGYCIYKYTGELLIRIMEPTELWEVAWTPQIFVFEPLTPSNKEQVVVQKKTYKPPGSSSGFAAHFKSVKESASGKLQVQHAPPPADFIPGMAPEPAKKKKKKKKPAAGK</sequence>
<evidence type="ECO:0000256" key="2">
    <source>
        <dbReference type="ARBA" id="ARBA00013819"/>
    </source>
</evidence>
<evidence type="ECO:0000256" key="4">
    <source>
        <dbReference type="ARBA" id="ARBA00022574"/>
    </source>
</evidence>
<dbReference type="GO" id="GO:0003743">
    <property type="term" value="F:translation initiation factor activity"/>
    <property type="evidence" value="ECO:0007669"/>
    <property type="project" value="UniProtKB-KW"/>
</dbReference>
<dbReference type="PANTHER" id="PTHR13227:SF0">
    <property type="entry name" value="EUKARYOTIC TRANSLATION INITIATION FACTOR 2A"/>
    <property type="match status" value="1"/>
</dbReference>
<keyword evidence="5" id="KW-0677">Repeat</keyword>
<dbReference type="GO" id="GO:0022627">
    <property type="term" value="C:cytosolic small ribosomal subunit"/>
    <property type="evidence" value="ECO:0007669"/>
    <property type="project" value="TreeGrafter"/>
</dbReference>
<evidence type="ECO:0000313" key="11">
    <source>
        <dbReference type="Proteomes" id="UP000187209"/>
    </source>
</evidence>
<dbReference type="AlphaFoldDB" id="A0A1R2B7F3"/>
<comment type="caution">
    <text evidence="10">The sequence shown here is derived from an EMBL/GenBank/DDBJ whole genome shotgun (WGS) entry which is preliminary data.</text>
</comment>
<dbReference type="GO" id="GO:0003729">
    <property type="term" value="F:mRNA binding"/>
    <property type="evidence" value="ECO:0007669"/>
    <property type="project" value="TreeGrafter"/>
</dbReference>
<evidence type="ECO:0000256" key="8">
    <source>
        <dbReference type="SAM" id="MobiDB-lite"/>
    </source>
</evidence>
<dbReference type="InterPro" id="IPR013979">
    <property type="entry name" value="TIF_beta_prop-like"/>
</dbReference>
<evidence type="ECO:0000259" key="9">
    <source>
        <dbReference type="Pfam" id="PF08662"/>
    </source>
</evidence>
<feature type="compositionally biased region" description="Basic residues" evidence="8">
    <location>
        <begin position="469"/>
        <end position="481"/>
    </location>
</feature>
<dbReference type="Gene3D" id="2.130.10.10">
    <property type="entry name" value="YVTN repeat-like/Quinoprotein amine dehydrogenase"/>
    <property type="match status" value="1"/>
</dbReference>
<evidence type="ECO:0000256" key="3">
    <source>
        <dbReference type="ARBA" id="ARBA00022540"/>
    </source>
</evidence>
<keyword evidence="11" id="KW-1185">Reference proteome</keyword>
<dbReference type="OrthoDB" id="2194683at2759"/>
<keyword evidence="4" id="KW-0853">WD repeat</keyword>
<dbReference type="GO" id="GO:0043022">
    <property type="term" value="F:ribosome binding"/>
    <property type="evidence" value="ECO:0007669"/>
    <property type="project" value="TreeGrafter"/>
</dbReference>
<gene>
    <name evidence="10" type="ORF">SteCoe_28944</name>
</gene>
<evidence type="ECO:0000256" key="6">
    <source>
        <dbReference type="ARBA" id="ARBA00022845"/>
    </source>
</evidence>
<reference evidence="10 11" key="1">
    <citation type="submission" date="2016-11" db="EMBL/GenBank/DDBJ databases">
        <title>The macronuclear genome of Stentor coeruleus: a giant cell with tiny introns.</title>
        <authorList>
            <person name="Slabodnick M."/>
            <person name="Ruby J.G."/>
            <person name="Reiff S.B."/>
            <person name="Swart E.C."/>
            <person name="Gosai S."/>
            <person name="Prabakaran S."/>
            <person name="Witkowska E."/>
            <person name="Larue G.E."/>
            <person name="Fisher S."/>
            <person name="Freeman R.M."/>
            <person name="Gunawardena J."/>
            <person name="Chu W."/>
            <person name="Stover N.A."/>
            <person name="Gregory B.D."/>
            <person name="Nowacki M."/>
            <person name="Derisi J."/>
            <person name="Roy S.W."/>
            <person name="Marshall W.F."/>
            <person name="Sood P."/>
        </authorList>
    </citation>
    <scope>NUCLEOTIDE SEQUENCE [LARGE SCALE GENOMIC DNA]</scope>
    <source>
        <strain evidence="10">WM001</strain>
    </source>
</reference>
<dbReference type="InterPro" id="IPR015943">
    <property type="entry name" value="WD40/YVTN_repeat-like_dom_sf"/>
</dbReference>
<dbReference type="GO" id="GO:0006417">
    <property type="term" value="P:regulation of translation"/>
    <property type="evidence" value="ECO:0007669"/>
    <property type="project" value="UniProtKB-KW"/>
</dbReference>
<evidence type="ECO:0000313" key="10">
    <source>
        <dbReference type="EMBL" id="OMJ72585.1"/>
    </source>
</evidence>
<dbReference type="InterPro" id="IPR011387">
    <property type="entry name" value="TIF2A"/>
</dbReference>
<evidence type="ECO:0000256" key="5">
    <source>
        <dbReference type="ARBA" id="ARBA00022737"/>
    </source>
</evidence>
<keyword evidence="6" id="KW-0810">Translation regulation</keyword>
<dbReference type="Proteomes" id="UP000187209">
    <property type="component" value="Unassembled WGS sequence"/>
</dbReference>
<feature type="region of interest" description="Disordered" evidence="8">
    <location>
        <begin position="443"/>
        <end position="481"/>
    </location>
</feature>
<dbReference type="SUPFAM" id="SSF82171">
    <property type="entry name" value="DPP6 N-terminal domain-like"/>
    <property type="match status" value="1"/>
</dbReference>
<dbReference type="PANTHER" id="PTHR13227">
    <property type="entry name" value="EUKARYOTIC TRANSLATION INITIATION FACTOR 2A"/>
    <property type="match status" value="1"/>
</dbReference>
<evidence type="ECO:0000256" key="1">
    <source>
        <dbReference type="ARBA" id="ARBA00009573"/>
    </source>
</evidence>
<evidence type="ECO:0000256" key="7">
    <source>
        <dbReference type="ARBA" id="ARBA00022917"/>
    </source>
</evidence>
<keyword evidence="3" id="KW-0396">Initiation factor</keyword>
<comment type="similarity">
    <text evidence="1">Belongs to the WD repeat EIF2A family.</text>
</comment>
<organism evidence="10 11">
    <name type="scientific">Stentor coeruleus</name>
    <dbReference type="NCBI Taxonomy" id="5963"/>
    <lineage>
        <taxon>Eukaryota</taxon>
        <taxon>Sar</taxon>
        <taxon>Alveolata</taxon>
        <taxon>Ciliophora</taxon>
        <taxon>Postciliodesmatophora</taxon>
        <taxon>Heterotrichea</taxon>
        <taxon>Heterotrichida</taxon>
        <taxon>Stentoridae</taxon>
        <taxon>Stentor</taxon>
    </lineage>
</organism>
<proteinExistence type="inferred from homology"/>
<dbReference type="Pfam" id="PF08662">
    <property type="entry name" value="eIF2A"/>
    <property type="match status" value="1"/>
</dbReference>
<dbReference type="EMBL" id="MPUH01000889">
    <property type="protein sequence ID" value="OMJ72585.1"/>
    <property type="molecule type" value="Genomic_DNA"/>
</dbReference>
<feature type="domain" description="Translation initiation factor beta propellor-like" evidence="9">
    <location>
        <begin position="210"/>
        <end position="397"/>
    </location>
</feature>
<protein>
    <recommendedName>
        <fullName evidence="2">Eukaryotic translation initiation factor 2A</fullName>
    </recommendedName>
</protein>
<name>A0A1R2B7F3_9CILI</name>
<dbReference type="GO" id="GO:0000049">
    <property type="term" value="F:tRNA binding"/>
    <property type="evidence" value="ECO:0007669"/>
    <property type="project" value="TreeGrafter"/>
</dbReference>